<feature type="compositionally biased region" description="Polar residues" evidence="1">
    <location>
        <begin position="49"/>
        <end position="76"/>
    </location>
</feature>
<feature type="chain" id="PRO_5027013422" description="Reverse transcriptase domain-containing protein" evidence="2">
    <location>
        <begin position="21"/>
        <end position="136"/>
    </location>
</feature>
<keyword evidence="2" id="KW-0732">Signal</keyword>
<feature type="region of interest" description="Disordered" evidence="1">
    <location>
        <begin position="48"/>
        <end position="86"/>
    </location>
</feature>
<feature type="region of interest" description="Disordered" evidence="1">
    <location>
        <begin position="102"/>
        <end position="136"/>
    </location>
</feature>
<organism evidence="3">
    <name type="scientific">Tanacetum cinerariifolium</name>
    <name type="common">Dalmatian daisy</name>
    <name type="synonym">Chrysanthemum cinerariifolium</name>
    <dbReference type="NCBI Taxonomy" id="118510"/>
    <lineage>
        <taxon>Eukaryota</taxon>
        <taxon>Viridiplantae</taxon>
        <taxon>Streptophyta</taxon>
        <taxon>Embryophyta</taxon>
        <taxon>Tracheophyta</taxon>
        <taxon>Spermatophyta</taxon>
        <taxon>Magnoliopsida</taxon>
        <taxon>eudicotyledons</taxon>
        <taxon>Gunneridae</taxon>
        <taxon>Pentapetalae</taxon>
        <taxon>asterids</taxon>
        <taxon>campanulids</taxon>
        <taxon>Asterales</taxon>
        <taxon>Asteraceae</taxon>
        <taxon>Asteroideae</taxon>
        <taxon>Anthemideae</taxon>
        <taxon>Anthemidinae</taxon>
        <taxon>Tanacetum</taxon>
    </lineage>
</organism>
<feature type="compositionally biased region" description="Pro residues" evidence="1">
    <location>
        <begin position="126"/>
        <end position="136"/>
    </location>
</feature>
<evidence type="ECO:0000256" key="1">
    <source>
        <dbReference type="SAM" id="MobiDB-lite"/>
    </source>
</evidence>
<gene>
    <name evidence="3" type="ORF">Tci_057069</name>
</gene>
<accession>A0A6L2NFR0</accession>
<dbReference type="EMBL" id="BKCJ010009035">
    <property type="protein sequence ID" value="GEU85091.1"/>
    <property type="molecule type" value="Genomic_DNA"/>
</dbReference>
<dbReference type="AlphaFoldDB" id="A0A6L2NFR0"/>
<reference evidence="3" key="1">
    <citation type="journal article" date="2019" name="Sci. Rep.">
        <title>Draft genome of Tanacetum cinerariifolium, the natural source of mosquito coil.</title>
        <authorList>
            <person name="Yamashiro T."/>
            <person name="Shiraishi A."/>
            <person name="Satake H."/>
            <person name="Nakayama K."/>
        </authorList>
    </citation>
    <scope>NUCLEOTIDE SEQUENCE</scope>
</reference>
<feature type="compositionally biased region" description="Low complexity" evidence="1">
    <location>
        <begin position="113"/>
        <end position="125"/>
    </location>
</feature>
<evidence type="ECO:0000313" key="3">
    <source>
        <dbReference type="EMBL" id="GEU85091.1"/>
    </source>
</evidence>
<evidence type="ECO:0000256" key="2">
    <source>
        <dbReference type="SAM" id="SignalP"/>
    </source>
</evidence>
<name>A0A6L2NFR0_TANCI</name>
<evidence type="ECO:0008006" key="4">
    <source>
        <dbReference type="Google" id="ProtNLM"/>
    </source>
</evidence>
<sequence length="136" mass="15069">MKVLNSALFMFLEVLRIILMSQDLPFKPRWGNDPGKLLATPDLLIRTMFSPNHPTSNTEDAFSSNFPDYTTASPRNISPDPPDNLSKNLLASPAISPFHNVQVYNDKPPIPPQDLITPPNILTPSPILPPSPLFDP</sequence>
<protein>
    <recommendedName>
        <fullName evidence="4">Reverse transcriptase domain-containing protein</fullName>
    </recommendedName>
</protein>
<comment type="caution">
    <text evidence="3">The sequence shown here is derived from an EMBL/GenBank/DDBJ whole genome shotgun (WGS) entry which is preliminary data.</text>
</comment>
<feature type="signal peptide" evidence="2">
    <location>
        <begin position="1"/>
        <end position="20"/>
    </location>
</feature>
<proteinExistence type="predicted"/>